<feature type="compositionally biased region" description="Pro residues" evidence="1">
    <location>
        <begin position="2842"/>
        <end position="2853"/>
    </location>
</feature>
<feature type="compositionally biased region" description="Acidic residues" evidence="1">
    <location>
        <begin position="3101"/>
        <end position="3110"/>
    </location>
</feature>
<feature type="region of interest" description="Disordered" evidence="1">
    <location>
        <begin position="2670"/>
        <end position="2706"/>
    </location>
</feature>
<evidence type="ECO:0000313" key="4">
    <source>
        <dbReference type="EMBL" id="GCD46565.1"/>
    </source>
</evidence>
<reference evidence="4 5" key="1">
    <citation type="submission" date="2018-11" db="EMBL/GenBank/DDBJ databases">
        <title>Whole genome sequence of Streptomyces paromomycinus NBRC 15454(T).</title>
        <authorList>
            <person name="Komaki H."/>
            <person name="Tamura T."/>
        </authorList>
    </citation>
    <scope>NUCLEOTIDE SEQUENCE [LARGE SCALE GENOMIC DNA]</scope>
    <source>
        <strain evidence="4 5">NBRC 15454</strain>
    </source>
</reference>
<dbReference type="InterPro" id="IPR049082">
    <property type="entry name" value="T7SS_signal"/>
</dbReference>
<feature type="region of interest" description="Disordered" evidence="1">
    <location>
        <begin position="1821"/>
        <end position="1845"/>
    </location>
</feature>
<evidence type="ECO:0000313" key="5">
    <source>
        <dbReference type="Proteomes" id="UP000286746"/>
    </source>
</evidence>
<feature type="region of interest" description="Disordered" evidence="1">
    <location>
        <begin position="2241"/>
        <end position="2275"/>
    </location>
</feature>
<feature type="region of interest" description="Disordered" evidence="1">
    <location>
        <begin position="1083"/>
        <end position="1102"/>
    </location>
</feature>
<feature type="compositionally biased region" description="Basic and acidic residues" evidence="1">
    <location>
        <begin position="2810"/>
        <end position="2819"/>
    </location>
</feature>
<feature type="domain" description="Putative T7SS secretion signal" evidence="3">
    <location>
        <begin position="20"/>
        <end position="139"/>
    </location>
</feature>
<accession>A0A401WB38</accession>
<feature type="region of interest" description="Disordered" evidence="1">
    <location>
        <begin position="803"/>
        <end position="850"/>
    </location>
</feature>
<protein>
    <recommendedName>
        <fullName evidence="3">Putative T7SS secretion signal domain-containing protein</fullName>
    </recommendedName>
</protein>
<keyword evidence="2" id="KW-0472">Membrane</keyword>
<feature type="compositionally biased region" description="Low complexity" evidence="1">
    <location>
        <begin position="945"/>
        <end position="959"/>
    </location>
</feature>
<evidence type="ECO:0000256" key="2">
    <source>
        <dbReference type="SAM" id="Phobius"/>
    </source>
</evidence>
<feature type="region of interest" description="Disordered" evidence="1">
    <location>
        <begin position="2790"/>
        <end position="2854"/>
    </location>
</feature>
<gene>
    <name evidence="4" type="ORF">GKJPGBOP_06315</name>
</gene>
<feature type="region of interest" description="Disordered" evidence="1">
    <location>
        <begin position="1174"/>
        <end position="1193"/>
    </location>
</feature>
<feature type="compositionally biased region" description="Basic and acidic residues" evidence="1">
    <location>
        <begin position="821"/>
        <end position="832"/>
    </location>
</feature>
<dbReference type="RefSeq" id="WP_125056895.1">
    <property type="nucleotide sequence ID" value="NZ_BHZD01000001.1"/>
</dbReference>
<feature type="compositionally biased region" description="Low complexity" evidence="1">
    <location>
        <begin position="2241"/>
        <end position="2251"/>
    </location>
</feature>
<keyword evidence="2" id="KW-0812">Transmembrane</keyword>
<keyword evidence="2" id="KW-1133">Transmembrane helix</keyword>
<proteinExistence type="predicted"/>
<evidence type="ECO:0000259" key="3">
    <source>
        <dbReference type="Pfam" id="PF21725"/>
    </source>
</evidence>
<sequence length="3110" mass="325074">MATRPGDWGALGLDGDPTPGDASAITTIADAMRDLATHAGTINNGLKALQQTAGDGQRFIGKTADQLRDMVDDHLHNFVGHVSDSFNQAETALRKYATAVTDAQADADAALTAAQGLDKDDPQLQTHKDRADDAKSALSSAASTLDKSLTSAGSLMVQPVSDCDMFWEAFQWLTIILSVIAIFTGGVLAILAWGMNAVLLIKTIVDFSQGKASGLELGLAFLGVLFPTTKALPVGSILKGLGSVLKGGVEGIAGAGKNIIKEIGHFSSLHNMPKVVVAPIVLGIHALPAFNVVNGVKGLGNFAKGGWESLASTVVKDWATVTKNFDGNWNKLGAYAKVTFERLGRAGIATVVPLDFTEMGVLGFGGAARLAFAERVLGIKQPDLHQLLANAGRTDAALAKGVPTGDFGALAPFRPVGGNGVHFVPGSFVDLSALHFVPGGFGGVSFPGVHIPSVSPGGLTKFPGALVPNTIGGFHLNGLNAFRPGGLGTFTFNGVGNLIPNGIGSFGHSGLNLNIPGNLGGLGVKGLGNVTHVGVNMPTGITAPTGITVPNGITVPHTGVHTPQGITVPSGSLTHTGAHLDQPGLIATPDLHLPGMTTLDNGLSVPDVHGSGATQLIQQTDFTAGHVRMDSNLLLSGNTAIDLLKDAHGSSGVLGHVPESTGVHVPETSFENTFVHGIGDGHSMARGAIGHGEALEDMTFPELTALANGDVAVTAFHGDGISFRIGDAAPRTITADHLAATAPGTPVTTAPQNLTNNLAGTQHVPGSTQVPGVHGGAETIRPTGVGAQNDISLVAGAVPPPRNLAKAPGDVPASVGANDPVRLKTPDFKADKTPGAGTGGTAKTTPQPVVNEHDMAMSLLDMGDRKPAPSAGHSATSNSPSGVSALPDLDGAGARGATGPADNSALDLIAHPGGPAKAEDEAAVGIPATVKATDNAPAPTPVPAPKAETPTPAPGAKEPGPVTAPPGNRFGGFSGAAAMNHRLRVRNDLILGGSVGPEAGAKLNAWAGYENALSQLGKAERKVDELTPPPGVTAGEPSPALAKALDDLGVKRVEVTKAEAKLDELGIDASRTRKQISALTDGIFGEHGLGGGPRPHPQPETQAVPVVDKGKAKADVADAEPVPAVGKGKGAADSADFEPVPSVDKGKGKADTGDFEQVPAVDKGKAKADFADSADFGPVPETHLPRPPAQDRLGHTPGSGIGDRAAARHEIVTGGTSGPEAELRLGAWERYEQASFDLAQAQGKVDRLVPGAGHPGPSKPSAAAVDALDDLNVKRAEFDDAGARLGELDMDPNALRQQIDDANHAIAVDRAQHGEYVGPLGGAPAPHAGDPLPVGPHDWSPDPQAPRALWPEPGTHAAGRTMVNQSFRDLPYAGHQPLTAGDYLSWMRGSTGEGRPLSYVVNTIVSYGELGGGKLQDFLNSITRGLEGYDGRLGVVIGVNGKLEDLAAIHRAMDDALASTHFDHPLAMVATTFYGDNFPYGTMRNLTMTSPAARSMAHSMMHGGGAAGPSHPYWAFMDFDVYEHTVPSGRHVFDHFDRELNLGPGGAVDDWIKKLPDDTGAAAKGADGSVTVPDVPGAPPLRPLVMTGGYRVPGKTGETVTVDGVAVDGSVADLIKATKTRGDTPGGMVFTQQDVDKFASVVNSDMRIRALMADWHGLLPYGPEPNLFVDAAVTMVDDVKLGAGDWRPVRFGGGTGEYKGLRERLNHFNAWELDQTLPDVPGNTVAREIAAANSALPDRGTAFVADFVNGAVPTDLSRLMSGYYKHGKAGGVGNMPQEHLTPKNVVEHVFARDTFDLDPSLSRAKDDTKIAKLRDDLLKGKSPEQGFRDDPLKPIGIDGRRPEFNEHPRATLDRLGAGLGGDANTLGLNISIRVPGRPDGLVVGIVPADKRFLSHALVTATEEAAYKRLQNYVIAEVLPQGGLPNDSLLRALPEPPPATAGAKGGRITPGAIPDAPTLLTQVQRQMGKNGFEDLVNDTYTRGLDGRALTNRLVTGRLGPDVSDLGPIERIVLDRYAKAFNRPLEIRGLDGSAHRVDIEARKPGPPLYLTWVPDHGGPHSGHWDVSNTAPPPPPARLGFEPGSGIGERSAVRHDIVTGGTGGVEADLRLGAWEQYERASADLARAESKVDGLVPKAGQPGPSKPSAAAVGALDDLGVKRAEFAKAETRLDELGMDPNAIQRQLDDANHAIAVDRAQRGEYVGPLGGAPSRHTNLTQAFDDLDVAGGSSAHHADDLEMAEAPAGAGHDAAPTPHGDDPMDGTGPYGDLGHGGPPTAGPLPRDLAWQQDVPNLGNQVTRGEVTVNGAFQRLPGFGQRPLTPDQYSNWIHASLDQQLPMAYVVNTVVRHSDIAGEAGRQRLRDFLTAITTDPRGEYRGRFAVVIGVNGRTDQMAAVNAAVRGVLDGLDDVPYPVAAVGIGWTGKDFPFGTIRNVTMTSPPSRYLARSMMYDPHQPAHPYFSFMDFDNYQRLVPSGDHVFQHFVKEFAMGGDGIPPLRPLSMSGGYRLPEGQVPGADTAQLIEDTNIRLAEDHAKAVADAAKGKGKGKAKEAGPLHTVSAADLPAFDIAVRADMRARTRLAGIHPQLPYSPEPNLFTDAAATLLDRVGPGWQPIRFSPGTSEFNGLAESLNSFNAWELNRTLPVLDRSAFPGDSLVHRLTDREIEAVAQRPYDRAYGADIETPTAGQTDAVRQRLADRGPGGGTDGPLSMPEIDAVSRLLTPGELNAIATRQAERLIAAHTYTLPDRGVPFVTDFEGAATPTDLSRMMEGLFGDRPSLPQDHNDVRQAMGRMFGRDSFTDLDPQTSRKVKGGLHWADRRDDHLTKNSATGLSRDPLAPVDPGRVPAPADPAQPPPPGPRDIVDALDGLGDARNTFGLNVSVPVPGDAGLALRAGLPLNDKAFASLAAATHPEAAGFMRNLHLVVAGYPPVHSPPRSLFHALENVADSGGGPGHTPGGLLDTVEQYLRSKPKGSKDPVVKLVLAEADRAGTGSRDLFATLATGRIDPHGPFAAGSPAELSVRLYAQALGARIRVIDEDGMVVHEAVPGTTGARSRPRPGLDFRWEPDPGGGWHWTVRESDDMEEPAEQPVKRPRKGKGRADRPPRPDDEDTTMGDA</sequence>
<dbReference type="Proteomes" id="UP000286746">
    <property type="component" value="Unassembled WGS sequence"/>
</dbReference>
<evidence type="ECO:0000256" key="1">
    <source>
        <dbReference type="SAM" id="MobiDB-lite"/>
    </source>
</evidence>
<name>A0A401WB38_STREY</name>
<dbReference type="EMBL" id="BHZD01000001">
    <property type="protein sequence ID" value="GCD46565.1"/>
    <property type="molecule type" value="Genomic_DNA"/>
</dbReference>
<feature type="transmembrane region" description="Helical" evidence="2">
    <location>
        <begin position="172"/>
        <end position="195"/>
    </location>
</feature>
<feature type="region of interest" description="Disordered" evidence="1">
    <location>
        <begin position="862"/>
        <end position="959"/>
    </location>
</feature>
<dbReference type="Pfam" id="PF21725">
    <property type="entry name" value="T7SS_signal"/>
    <property type="match status" value="1"/>
</dbReference>
<feature type="compositionally biased region" description="Gly residues" evidence="1">
    <location>
        <begin position="2261"/>
        <end position="2272"/>
    </location>
</feature>
<feature type="compositionally biased region" description="Polar residues" evidence="1">
    <location>
        <begin position="873"/>
        <end position="882"/>
    </location>
</feature>
<organism evidence="4 5">
    <name type="scientific">Streptomyces paromomycinus</name>
    <name type="common">Streptomyces rimosus subsp. paromomycinus</name>
    <dbReference type="NCBI Taxonomy" id="92743"/>
    <lineage>
        <taxon>Bacteria</taxon>
        <taxon>Bacillati</taxon>
        <taxon>Actinomycetota</taxon>
        <taxon>Actinomycetes</taxon>
        <taxon>Kitasatosporales</taxon>
        <taxon>Streptomycetaceae</taxon>
        <taxon>Streptomyces</taxon>
    </lineage>
</organism>
<keyword evidence="5" id="KW-1185">Reference proteome</keyword>
<feature type="region of interest" description="Disordered" evidence="1">
    <location>
        <begin position="1108"/>
        <end position="1160"/>
    </location>
</feature>
<feature type="region of interest" description="Disordered" evidence="1">
    <location>
        <begin position="3042"/>
        <end position="3110"/>
    </location>
</feature>
<comment type="caution">
    <text evidence="4">The sequence shown here is derived from an EMBL/GenBank/DDBJ whole genome shotgun (WGS) entry which is preliminary data.</text>
</comment>
<dbReference type="Gene3D" id="1.20.120.330">
    <property type="entry name" value="Nucleotidyltransferases domain 2"/>
    <property type="match status" value="1"/>
</dbReference>